<dbReference type="OrthoDB" id="1433562at2759"/>
<dbReference type="AlphaFoldDB" id="A0A2G5E6Y2"/>
<protein>
    <recommendedName>
        <fullName evidence="1">Sieve element occlusion N-terminal domain-containing protein</fullName>
    </recommendedName>
</protein>
<gene>
    <name evidence="2" type="ORF">AQUCO_01100409v1</name>
</gene>
<sequence length="267" mass="30305">MARRQQGVESELLNLIQATHSPDGQEFDVKPLLNVVEKILQDASTFGIEGLSHPNSQAQIDAVHKLSSEISRLLLGASGIDYHTNTLALLEKLSSYSWEAKMVMALSAFGVNYGEFWLMTQFYPLIIMEENEHMLRPRYEALKNLIKIILDLTKLIVEFQELPLQWINNNEEHASLVRFVPSAAYWTVRSILFCSSHILGLIALGQQENITHTDQEWELEILLDVGMTTAEAWELSSYTHKLNNMHAHLYGACSQGIDRKNDAIQLI</sequence>
<accession>A0A2G5E6Y2</accession>
<dbReference type="InterPro" id="IPR039299">
    <property type="entry name" value="SEOA"/>
</dbReference>
<evidence type="ECO:0000313" key="2">
    <source>
        <dbReference type="EMBL" id="PIA51529.1"/>
    </source>
</evidence>
<dbReference type="EMBL" id="KZ305028">
    <property type="protein sequence ID" value="PIA51529.1"/>
    <property type="molecule type" value="Genomic_DNA"/>
</dbReference>
<reference evidence="2 3" key="1">
    <citation type="submission" date="2017-09" db="EMBL/GenBank/DDBJ databases">
        <title>WGS assembly of Aquilegia coerulea Goldsmith.</title>
        <authorList>
            <person name="Hodges S."/>
            <person name="Kramer E."/>
            <person name="Nordborg M."/>
            <person name="Tomkins J."/>
            <person name="Borevitz J."/>
            <person name="Derieg N."/>
            <person name="Yan J."/>
            <person name="Mihaltcheva S."/>
            <person name="Hayes R.D."/>
            <person name="Rokhsar D."/>
        </authorList>
    </citation>
    <scope>NUCLEOTIDE SEQUENCE [LARGE SCALE GENOMIC DNA]</scope>
    <source>
        <strain evidence="3">cv. Goldsmith</strain>
    </source>
</reference>
<feature type="domain" description="Sieve element occlusion N-terminal" evidence="1">
    <location>
        <begin position="10"/>
        <end position="260"/>
    </location>
</feature>
<dbReference type="STRING" id="218851.A0A2G5E6Y2"/>
<dbReference type="Proteomes" id="UP000230069">
    <property type="component" value="Unassembled WGS sequence"/>
</dbReference>
<proteinExistence type="predicted"/>
<dbReference type="PANTHER" id="PTHR33232:SF20">
    <property type="entry name" value="PROTEIN SIEVE ELEMENT OCCLUSION B-LIKE"/>
    <property type="match status" value="1"/>
</dbReference>
<dbReference type="GO" id="GO:0010088">
    <property type="term" value="P:phloem development"/>
    <property type="evidence" value="ECO:0007669"/>
    <property type="project" value="InterPro"/>
</dbReference>
<dbReference type="InParanoid" id="A0A2G5E6Y2"/>
<name>A0A2G5E6Y2_AQUCA</name>
<evidence type="ECO:0000313" key="3">
    <source>
        <dbReference type="Proteomes" id="UP000230069"/>
    </source>
</evidence>
<dbReference type="Pfam" id="PF14576">
    <property type="entry name" value="SEO_N"/>
    <property type="match status" value="1"/>
</dbReference>
<dbReference type="InterPro" id="IPR027942">
    <property type="entry name" value="SEO_N"/>
</dbReference>
<evidence type="ECO:0000259" key="1">
    <source>
        <dbReference type="Pfam" id="PF14576"/>
    </source>
</evidence>
<organism evidence="2 3">
    <name type="scientific">Aquilegia coerulea</name>
    <name type="common">Rocky mountain columbine</name>
    <dbReference type="NCBI Taxonomy" id="218851"/>
    <lineage>
        <taxon>Eukaryota</taxon>
        <taxon>Viridiplantae</taxon>
        <taxon>Streptophyta</taxon>
        <taxon>Embryophyta</taxon>
        <taxon>Tracheophyta</taxon>
        <taxon>Spermatophyta</taxon>
        <taxon>Magnoliopsida</taxon>
        <taxon>Ranunculales</taxon>
        <taxon>Ranunculaceae</taxon>
        <taxon>Thalictroideae</taxon>
        <taxon>Aquilegia</taxon>
    </lineage>
</organism>
<dbReference type="PANTHER" id="PTHR33232">
    <property type="entry name" value="PROTEIN SIEVE ELEMENT OCCLUSION B-LIKE"/>
    <property type="match status" value="1"/>
</dbReference>
<keyword evidence="3" id="KW-1185">Reference proteome</keyword>